<dbReference type="AlphaFoldDB" id="A0A1F4YGT6"/>
<evidence type="ECO:0000313" key="1">
    <source>
        <dbReference type="EMBL" id="OGC93189.1"/>
    </source>
</evidence>
<evidence type="ECO:0000313" key="2">
    <source>
        <dbReference type="Proteomes" id="UP000178176"/>
    </source>
</evidence>
<organism evidence="1 2">
    <name type="scientific">Candidatus Amesbacteria bacterium RIFCSPHIGHO2_01_FULL_48_32b</name>
    <dbReference type="NCBI Taxonomy" id="1797253"/>
    <lineage>
        <taxon>Bacteria</taxon>
        <taxon>Candidatus Amesiibacteriota</taxon>
    </lineage>
</organism>
<reference evidence="1 2" key="1">
    <citation type="journal article" date="2016" name="Nat. Commun.">
        <title>Thousands of microbial genomes shed light on interconnected biogeochemical processes in an aquifer system.</title>
        <authorList>
            <person name="Anantharaman K."/>
            <person name="Brown C.T."/>
            <person name="Hug L.A."/>
            <person name="Sharon I."/>
            <person name="Castelle C.J."/>
            <person name="Probst A.J."/>
            <person name="Thomas B.C."/>
            <person name="Singh A."/>
            <person name="Wilkins M.J."/>
            <person name="Karaoz U."/>
            <person name="Brodie E.L."/>
            <person name="Williams K.H."/>
            <person name="Hubbard S.S."/>
            <person name="Banfield J.F."/>
        </authorList>
    </citation>
    <scope>NUCLEOTIDE SEQUENCE [LARGE SCALE GENOMIC DNA]</scope>
</reference>
<dbReference type="EMBL" id="MEXH01000001">
    <property type="protein sequence ID" value="OGC93189.1"/>
    <property type="molecule type" value="Genomic_DNA"/>
</dbReference>
<name>A0A1F4YGT6_9BACT</name>
<accession>A0A1F4YGT6</accession>
<proteinExistence type="predicted"/>
<sequence length="134" mass="14462">MKVALAILAGFTLAAALTYYFQPSLVTGFIPRLNPPDIIVLAPLTRDKVMLRFAVAGRARSPNNHLTVLVLDSTGRTLLFQAVNTDAPSPSKFGNFYLPVDLGQKNLQPGDSITLRVYLASSPESALSIPLTIH</sequence>
<protein>
    <recommendedName>
        <fullName evidence="3">DUF1616 domain-containing protein</fullName>
    </recommendedName>
</protein>
<comment type="caution">
    <text evidence="1">The sequence shown here is derived from an EMBL/GenBank/DDBJ whole genome shotgun (WGS) entry which is preliminary data.</text>
</comment>
<dbReference type="Proteomes" id="UP000178176">
    <property type="component" value="Unassembled WGS sequence"/>
</dbReference>
<evidence type="ECO:0008006" key="3">
    <source>
        <dbReference type="Google" id="ProtNLM"/>
    </source>
</evidence>
<gene>
    <name evidence="1" type="ORF">A2876_04785</name>
</gene>